<sequence>MAYGLDGNFYNWVLPMIVVETVLFAYAFASDLRTCQVVIGLLGLYWCFAALWVEIKLEQVYPGFNYERPQDPEMKAYRPFCDFAPWAQCSKVLMSPPGRFLRYFGILGLLKVGFYILCLLVLLLFVVVCSF</sequence>
<feature type="transmembrane region" description="Helical" evidence="1">
    <location>
        <begin position="103"/>
        <end position="128"/>
    </location>
</feature>
<feature type="domain" description="Vitamin K epoxide reductase" evidence="2">
    <location>
        <begin position="37"/>
        <end position="124"/>
    </location>
</feature>
<comment type="caution">
    <text evidence="3">The sequence shown here is derived from an EMBL/GenBank/DDBJ whole genome shotgun (WGS) entry which is preliminary data.</text>
</comment>
<dbReference type="EMBL" id="CAJNNW010031908">
    <property type="protein sequence ID" value="CAE8709855.1"/>
    <property type="molecule type" value="Genomic_DNA"/>
</dbReference>
<dbReference type="InterPro" id="IPR012932">
    <property type="entry name" value="VKOR"/>
</dbReference>
<evidence type="ECO:0000259" key="2">
    <source>
        <dbReference type="Pfam" id="PF07884"/>
    </source>
</evidence>
<evidence type="ECO:0000313" key="3">
    <source>
        <dbReference type="EMBL" id="CAE8709855.1"/>
    </source>
</evidence>
<dbReference type="Pfam" id="PF07884">
    <property type="entry name" value="VKOR"/>
    <property type="match status" value="1"/>
</dbReference>
<evidence type="ECO:0000313" key="4">
    <source>
        <dbReference type="Proteomes" id="UP000626109"/>
    </source>
</evidence>
<evidence type="ECO:0000256" key="1">
    <source>
        <dbReference type="SAM" id="Phobius"/>
    </source>
</evidence>
<proteinExistence type="predicted"/>
<feature type="transmembrane region" description="Helical" evidence="1">
    <location>
        <begin position="36"/>
        <end position="55"/>
    </location>
</feature>
<dbReference type="AlphaFoldDB" id="A0A813KQ47"/>
<gene>
    <name evidence="3" type="ORF">PGLA2088_LOCUS35664</name>
</gene>
<protein>
    <recommendedName>
        <fullName evidence="2">Vitamin K epoxide reductase domain-containing protein</fullName>
    </recommendedName>
</protein>
<name>A0A813KQ47_POLGL</name>
<organism evidence="3 4">
    <name type="scientific">Polarella glacialis</name>
    <name type="common">Dinoflagellate</name>
    <dbReference type="NCBI Taxonomy" id="89957"/>
    <lineage>
        <taxon>Eukaryota</taxon>
        <taxon>Sar</taxon>
        <taxon>Alveolata</taxon>
        <taxon>Dinophyceae</taxon>
        <taxon>Suessiales</taxon>
        <taxon>Suessiaceae</taxon>
        <taxon>Polarella</taxon>
    </lineage>
</organism>
<keyword evidence="1" id="KW-0812">Transmembrane</keyword>
<keyword evidence="1" id="KW-0472">Membrane</keyword>
<feature type="transmembrane region" description="Helical" evidence="1">
    <location>
        <begin position="12"/>
        <end position="29"/>
    </location>
</feature>
<dbReference type="Proteomes" id="UP000626109">
    <property type="component" value="Unassembled WGS sequence"/>
</dbReference>
<reference evidence="3" key="1">
    <citation type="submission" date="2021-02" db="EMBL/GenBank/DDBJ databases">
        <authorList>
            <person name="Dougan E. K."/>
            <person name="Rhodes N."/>
            <person name="Thang M."/>
            <person name="Chan C."/>
        </authorList>
    </citation>
    <scope>NUCLEOTIDE SEQUENCE</scope>
</reference>
<accession>A0A813KQ47</accession>
<keyword evidence="1" id="KW-1133">Transmembrane helix</keyword>